<proteinExistence type="predicted"/>
<dbReference type="Proteomes" id="UP000294847">
    <property type="component" value="Chromosome 2"/>
</dbReference>
<sequence length="54" mass="6007">MFITTLFNVLRTASTSTRDQVLPVLRVLHSSVNSGRKYIALDSALATFRPSKIL</sequence>
<dbReference type="EMBL" id="CP034205">
    <property type="protein sequence ID" value="QBZ57595.1"/>
    <property type="molecule type" value="Genomic_DNA"/>
</dbReference>
<organism evidence="1 2">
    <name type="scientific">Pyricularia oryzae</name>
    <name type="common">Rice blast fungus</name>
    <name type="synonym">Magnaporthe oryzae</name>
    <dbReference type="NCBI Taxonomy" id="318829"/>
    <lineage>
        <taxon>Eukaryota</taxon>
        <taxon>Fungi</taxon>
        <taxon>Dikarya</taxon>
        <taxon>Ascomycota</taxon>
        <taxon>Pezizomycotina</taxon>
        <taxon>Sordariomycetes</taxon>
        <taxon>Sordariomycetidae</taxon>
        <taxon>Magnaporthales</taxon>
        <taxon>Pyriculariaceae</taxon>
        <taxon>Pyricularia</taxon>
    </lineage>
</organism>
<evidence type="ECO:0000313" key="1">
    <source>
        <dbReference type="EMBL" id="QBZ57595.1"/>
    </source>
</evidence>
<evidence type="ECO:0000313" key="2">
    <source>
        <dbReference type="Proteomes" id="UP000294847"/>
    </source>
</evidence>
<dbReference type="AlphaFoldDB" id="A0A4V1C5U4"/>
<reference evidence="1 2" key="1">
    <citation type="journal article" date="2019" name="Mol. Biol. Evol.">
        <title>Blast fungal genomes show frequent chromosomal changes, gene gains and losses, and effector gene turnover.</title>
        <authorList>
            <person name="Gomez Luciano L.B."/>
            <person name="Jason Tsai I."/>
            <person name="Chuma I."/>
            <person name="Tosa Y."/>
            <person name="Chen Y.H."/>
            <person name="Li J.Y."/>
            <person name="Li M.Y."/>
            <person name="Jade Lu M.Y."/>
            <person name="Nakayashiki H."/>
            <person name="Li W.H."/>
        </authorList>
    </citation>
    <scope>NUCLEOTIDE SEQUENCE [LARGE SCALE GENOMIC DNA]</scope>
    <source>
        <strain evidence="1">MZ5-1-6</strain>
    </source>
</reference>
<protein>
    <submittedName>
        <fullName evidence="1">Uncharacterized protein</fullName>
    </submittedName>
</protein>
<name>A0A4V1C5U4_PYROR</name>
<accession>A0A4V1C5U4</accession>
<gene>
    <name evidence="1" type="ORF">PoMZ_02526</name>
</gene>